<proteinExistence type="predicted"/>
<evidence type="ECO:0000313" key="1">
    <source>
        <dbReference type="EMBL" id="KAI0051073.1"/>
    </source>
</evidence>
<dbReference type="Proteomes" id="UP000814033">
    <property type="component" value="Unassembled WGS sequence"/>
</dbReference>
<sequence>MAALNESKVALPDLLPTTSYDLAYSLPLFFTSIFLAFAGAFLTLDRTRSFAPRNAALQMPNTASFDLSRRKRRLSFYLEGGLGGLLIGWAFGLHLATFLALVIPNESASAPLGHKTFLAVWVLSAIPMTILSGRFRYAALGLSGITGGISIALALVVSIHPNLLTRRIILALSASLLFLLTVLPFSRTQHASVRLAASATGAYGLTIAVALLAHVDPWANVWERLWISDGENWGSGSEHALTAAFWLILSFGCLSDWVLHRYYGGNPDEKWDTYLAEYTAALPLAPDRAGAFQPLHTTFLDRLFPWAHIGPKPSSEVVFPLVSDGKLSSSPRASLDGNAFPAEKRPTPTPFKYQNSPRLLRKTSQAPLTRIQSLANGGPKREAVKFGQLDEDDLSSDSESEGATLRNSLSTPPPPRRLSTRTSASKTLTNGSGSPRPDGSRRVTDPSSFEEEDVTASMTKREPWRPPFLERHRSQLEGPVGAVPLTPSLMHALDRVAAAQAQVSGAPPMGMPVPSVGGPPLDVTDAQSSPAGDVYLQHQRGSGGDRWESFWRDVKDKAGEGPRK</sequence>
<reference evidence="1" key="2">
    <citation type="journal article" date="2022" name="New Phytol.">
        <title>Evolutionary transition to the ectomycorrhizal habit in the genomes of a hyperdiverse lineage of mushroom-forming fungi.</title>
        <authorList>
            <person name="Looney B."/>
            <person name="Miyauchi S."/>
            <person name="Morin E."/>
            <person name="Drula E."/>
            <person name="Courty P.E."/>
            <person name="Kohler A."/>
            <person name="Kuo A."/>
            <person name="LaButti K."/>
            <person name="Pangilinan J."/>
            <person name="Lipzen A."/>
            <person name="Riley R."/>
            <person name="Andreopoulos W."/>
            <person name="He G."/>
            <person name="Johnson J."/>
            <person name="Nolan M."/>
            <person name="Tritt A."/>
            <person name="Barry K.W."/>
            <person name="Grigoriev I.V."/>
            <person name="Nagy L.G."/>
            <person name="Hibbett D."/>
            <person name="Henrissat B."/>
            <person name="Matheny P.B."/>
            <person name="Labbe J."/>
            <person name="Martin F.M."/>
        </authorList>
    </citation>
    <scope>NUCLEOTIDE SEQUENCE</scope>
    <source>
        <strain evidence="1">FP105234-sp</strain>
    </source>
</reference>
<evidence type="ECO:0000313" key="2">
    <source>
        <dbReference type="Proteomes" id="UP000814033"/>
    </source>
</evidence>
<protein>
    <submittedName>
        <fullName evidence="1">Uncharacterized protein</fullName>
    </submittedName>
</protein>
<dbReference type="EMBL" id="MU275855">
    <property type="protein sequence ID" value="KAI0051073.1"/>
    <property type="molecule type" value="Genomic_DNA"/>
</dbReference>
<gene>
    <name evidence="1" type="ORF">FA95DRAFT_1587368</name>
</gene>
<accession>A0ACB8S3Q2</accession>
<keyword evidence="2" id="KW-1185">Reference proteome</keyword>
<organism evidence="1 2">
    <name type="scientific">Auriscalpium vulgare</name>
    <dbReference type="NCBI Taxonomy" id="40419"/>
    <lineage>
        <taxon>Eukaryota</taxon>
        <taxon>Fungi</taxon>
        <taxon>Dikarya</taxon>
        <taxon>Basidiomycota</taxon>
        <taxon>Agaricomycotina</taxon>
        <taxon>Agaricomycetes</taxon>
        <taxon>Russulales</taxon>
        <taxon>Auriscalpiaceae</taxon>
        <taxon>Auriscalpium</taxon>
    </lineage>
</organism>
<comment type="caution">
    <text evidence="1">The sequence shown here is derived from an EMBL/GenBank/DDBJ whole genome shotgun (WGS) entry which is preliminary data.</text>
</comment>
<name>A0ACB8S3Q2_9AGAM</name>
<reference evidence="1" key="1">
    <citation type="submission" date="2021-02" db="EMBL/GenBank/DDBJ databases">
        <authorList>
            <consortium name="DOE Joint Genome Institute"/>
            <person name="Ahrendt S."/>
            <person name="Looney B.P."/>
            <person name="Miyauchi S."/>
            <person name="Morin E."/>
            <person name="Drula E."/>
            <person name="Courty P.E."/>
            <person name="Chicoki N."/>
            <person name="Fauchery L."/>
            <person name="Kohler A."/>
            <person name="Kuo A."/>
            <person name="Labutti K."/>
            <person name="Pangilinan J."/>
            <person name="Lipzen A."/>
            <person name="Riley R."/>
            <person name="Andreopoulos W."/>
            <person name="He G."/>
            <person name="Johnson J."/>
            <person name="Barry K.W."/>
            <person name="Grigoriev I.V."/>
            <person name="Nagy L."/>
            <person name="Hibbett D."/>
            <person name="Henrissat B."/>
            <person name="Matheny P.B."/>
            <person name="Labbe J."/>
            <person name="Martin F."/>
        </authorList>
    </citation>
    <scope>NUCLEOTIDE SEQUENCE</scope>
    <source>
        <strain evidence="1">FP105234-sp</strain>
    </source>
</reference>